<dbReference type="Gene3D" id="3.30.70.270">
    <property type="match status" value="1"/>
</dbReference>
<keyword evidence="13 15" id="KW-0234">DNA repair</keyword>
<dbReference type="AlphaFoldDB" id="D2BJX9"/>
<dbReference type="EC" id="2.7.7.7" evidence="15"/>
<organism evidence="17 18">
    <name type="scientific">Dehalococcoides mccartyi (strain VS)</name>
    <dbReference type="NCBI Taxonomy" id="311424"/>
    <lineage>
        <taxon>Bacteria</taxon>
        <taxon>Bacillati</taxon>
        <taxon>Chloroflexota</taxon>
        <taxon>Dehalococcoidia</taxon>
        <taxon>Dehalococcoidales</taxon>
        <taxon>Dehalococcoidaceae</taxon>
        <taxon>Dehalococcoides</taxon>
    </lineage>
</organism>
<protein>
    <recommendedName>
        <fullName evidence="15">DNA polymerase IV</fullName>
        <shortName evidence="15">Pol IV</shortName>
        <ecNumber evidence="15">2.7.7.7</ecNumber>
    </recommendedName>
</protein>
<feature type="active site" evidence="15">
    <location>
        <position position="107"/>
    </location>
</feature>
<comment type="function">
    <text evidence="15">Poorly processive, error-prone DNA polymerase involved in untargeted mutagenesis. Copies undamaged DNA at stalled replication forks, which arise in vivo from mismatched or misaligned primer ends. These misaligned primers can be extended by PolIV. Exhibits no 3'-5' exonuclease (proofreading) activity. May be involved in translesional synthesis, in conjunction with the beta clamp from PolIII.</text>
</comment>
<evidence type="ECO:0000256" key="13">
    <source>
        <dbReference type="ARBA" id="ARBA00023204"/>
    </source>
</evidence>
<comment type="subunit">
    <text evidence="15">Monomer.</text>
</comment>
<feature type="domain" description="UmuC" evidence="16">
    <location>
        <begin position="7"/>
        <end position="188"/>
    </location>
</feature>
<dbReference type="GO" id="GO:0000287">
    <property type="term" value="F:magnesium ion binding"/>
    <property type="evidence" value="ECO:0007669"/>
    <property type="project" value="UniProtKB-UniRule"/>
</dbReference>
<dbReference type="KEGG" id="dev:DhcVS_10"/>
<dbReference type="SUPFAM" id="SSF56672">
    <property type="entry name" value="DNA/RNA polymerases"/>
    <property type="match status" value="1"/>
</dbReference>
<dbReference type="InterPro" id="IPR036775">
    <property type="entry name" value="DNA_pol_Y-fam_lit_finger_sf"/>
</dbReference>
<dbReference type="EMBL" id="CP001827">
    <property type="protein sequence ID" value="ACZ61191.1"/>
    <property type="molecule type" value="Genomic_DNA"/>
</dbReference>
<evidence type="ECO:0000256" key="4">
    <source>
        <dbReference type="ARBA" id="ARBA00022490"/>
    </source>
</evidence>
<dbReference type="eggNOG" id="COG0389">
    <property type="taxonomic scope" value="Bacteria"/>
</dbReference>
<dbReference type="GO" id="GO:0003887">
    <property type="term" value="F:DNA-directed DNA polymerase activity"/>
    <property type="evidence" value="ECO:0007669"/>
    <property type="project" value="UniProtKB-UniRule"/>
</dbReference>
<reference evidence="17 18" key="1">
    <citation type="journal article" date="2009" name="PLoS Genet.">
        <title>Localized plasticity in the streamlined genomes of vinyl chloride respiring Dehalococcoides.</title>
        <authorList>
            <person name="McMurdie P.J."/>
            <person name="Behrens S.F."/>
            <person name="Muller J.A."/>
            <person name="Goke J."/>
            <person name="Ritalahti K.M."/>
            <person name="Wagner R."/>
            <person name="Goltsman E."/>
            <person name="Lapidus A."/>
            <person name="Holmes S."/>
            <person name="Loffler F.E."/>
            <person name="Spormann A.M."/>
        </authorList>
    </citation>
    <scope>NUCLEOTIDE SEQUENCE [LARGE SCALE GENOMIC DNA]</scope>
    <source>
        <strain evidence="17 18">VS</strain>
    </source>
</reference>
<keyword evidence="3 15" id="KW-0515">Mutator protein</keyword>
<dbReference type="GO" id="GO:0006261">
    <property type="term" value="P:DNA-templated DNA replication"/>
    <property type="evidence" value="ECO:0007669"/>
    <property type="project" value="UniProtKB-UniRule"/>
</dbReference>
<evidence type="ECO:0000256" key="14">
    <source>
        <dbReference type="ARBA" id="ARBA00049244"/>
    </source>
</evidence>
<feature type="binding site" evidence="15">
    <location>
        <position position="106"/>
    </location>
    <ligand>
        <name>Mg(2+)</name>
        <dbReference type="ChEBI" id="CHEBI:18420"/>
    </ligand>
</feature>
<dbReference type="InterPro" id="IPR024728">
    <property type="entry name" value="PolY_HhH_motif"/>
</dbReference>
<evidence type="ECO:0000256" key="15">
    <source>
        <dbReference type="HAMAP-Rule" id="MF_01113"/>
    </source>
</evidence>
<dbReference type="HAMAP" id="MF_01113">
    <property type="entry name" value="DNApol_IV"/>
    <property type="match status" value="1"/>
</dbReference>
<dbReference type="GO" id="GO:0006281">
    <property type="term" value="P:DNA repair"/>
    <property type="evidence" value="ECO:0007669"/>
    <property type="project" value="UniProtKB-UniRule"/>
</dbReference>
<dbReference type="Pfam" id="PF11798">
    <property type="entry name" value="IMS_HHH"/>
    <property type="match status" value="1"/>
</dbReference>
<dbReference type="GO" id="GO:0009432">
    <property type="term" value="P:SOS response"/>
    <property type="evidence" value="ECO:0007669"/>
    <property type="project" value="TreeGrafter"/>
</dbReference>
<keyword evidence="9 15" id="KW-0227">DNA damage</keyword>
<keyword evidence="6 15" id="KW-0548">Nucleotidyltransferase</keyword>
<keyword evidence="12 15" id="KW-0238">DNA-binding</keyword>
<dbReference type="SUPFAM" id="SSF100879">
    <property type="entry name" value="Lesion bypass DNA polymerase (Y-family), little finger domain"/>
    <property type="match status" value="1"/>
</dbReference>
<dbReference type="NCBIfam" id="NF002677">
    <property type="entry name" value="PRK02406.1"/>
    <property type="match status" value="1"/>
</dbReference>
<dbReference type="InterPro" id="IPR001126">
    <property type="entry name" value="UmuC"/>
</dbReference>
<dbReference type="CDD" id="cd03586">
    <property type="entry name" value="PolY_Pol_IV_kappa"/>
    <property type="match status" value="1"/>
</dbReference>
<dbReference type="PROSITE" id="PS50173">
    <property type="entry name" value="UMUC"/>
    <property type="match status" value="1"/>
</dbReference>
<dbReference type="Proteomes" id="UP000002506">
    <property type="component" value="Chromosome"/>
</dbReference>
<evidence type="ECO:0000256" key="5">
    <source>
        <dbReference type="ARBA" id="ARBA00022679"/>
    </source>
</evidence>
<keyword evidence="5 15" id="KW-0808">Transferase</keyword>
<evidence type="ECO:0000256" key="11">
    <source>
        <dbReference type="ARBA" id="ARBA00022932"/>
    </source>
</evidence>
<keyword evidence="8 15" id="KW-0479">Metal-binding</keyword>
<keyword evidence="11 15" id="KW-0239">DNA-directed DNA polymerase</keyword>
<dbReference type="Pfam" id="PF11799">
    <property type="entry name" value="IMS_C"/>
    <property type="match status" value="1"/>
</dbReference>
<dbReference type="InterPro" id="IPR050116">
    <property type="entry name" value="DNA_polymerase-Y"/>
</dbReference>
<dbReference type="Gene3D" id="1.10.150.20">
    <property type="entry name" value="5' to 3' exonuclease, C-terminal subdomain"/>
    <property type="match status" value="1"/>
</dbReference>
<name>D2BJX9_DEHMV</name>
<dbReference type="GO" id="GO:0003684">
    <property type="term" value="F:damaged DNA binding"/>
    <property type="evidence" value="ECO:0007669"/>
    <property type="project" value="InterPro"/>
</dbReference>
<evidence type="ECO:0000256" key="8">
    <source>
        <dbReference type="ARBA" id="ARBA00022723"/>
    </source>
</evidence>
<comment type="similarity">
    <text evidence="2 15">Belongs to the DNA polymerase type-Y family.</text>
</comment>
<sequence length="391" mass="43053">MMAIRRVMHADLDAFFVSVEQAIRPELKGKPVIVGGKPERRGVVAAASYEARKLGIHSGMPLLTAKHLCPQAIFIEGTHQLYREYSEKFMQILADFSPFLEPMGLDEAYLEVTGFESLHGSIGEMACKIRRRITAELGINASIGIANSKVVAKIATEHAKPNGQCEVPAGEEAAFLAPLDISVMPGIGKKTEQHLKSLGIDTLGKLAAPPASFLKSSLGAYAPYLSNAAKGIDNRPVEMPAEAKSISRETTFETDTRNHTFLEAKLGYLSEKIAATLRKRGKQVRVVQIKIRFADFTTLTRQKHLNHPCSGNREIFQTALTLMNNLLTSDRQAVRLLGVGISDFCGPEKQLELDPARARLEKLDASLDKIRQKYGFGSVQTGRTYKLKDMF</sequence>
<dbReference type="InterPro" id="IPR043502">
    <property type="entry name" value="DNA/RNA_pol_sf"/>
</dbReference>
<evidence type="ECO:0000256" key="7">
    <source>
        <dbReference type="ARBA" id="ARBA00022705"/>
    </source>
</evidence>
<proteinExistence type="inferred from homology"/>
<dbReference type="FunFam" id="3.40.1170.60:FF:000001">
    <property type="entry name" value="DNA polymerase IV"/>
    <property type="match status" value="1"/>
</dbReference>
<dbReference type="PANTHER" id="PTHR11076:SF33">
    <property type="entry name" value="DNA POLYMERASE KAPPA"/>
    <property type="match status" value="1"/>
</dbReference>
<comment type="cofactor">
    <cofactor evidence="15">
        <name>Mg(2+)</name>
        <dbReference type="ChEBI" id="CHEBI:18420"/>
    </cofactor>
    <text evidence="15">Binds 2 magnesium ions per subunit.</text>
</comment>
<dbReference type="InterPro" id="IPR043128">
    <property type="entry name" value="Rev_trsase/Diguanyl_cyclase"/>
</dbReference>
<keyword evidence="4 15" id="KW-0963">Cytoplasm</keyword>
<evidence type="ECO:0000256" key="1">
    <source>
        <dbReference type="ARBA" id="ARBA00004496"/>
    </source>
</evidence>
<dbReference type="Gene3D" id="3.40.1170.60">
    <property type="match status" value="1"/>
</dbReference>
<feature type="site" description="Substrate discrimination" evidence="15">
    <location>
        <position position="16"/>
    </location>
</feature>
<dbReference type="PANTHER" id="PTHR11076">
    <property type="entry name" value="DNA REPAIR POLYMERASE UMUC / TRANSFERASE FAMILY MEMBER"/>
    <property type="match status" value="1"/>
</dbReference>
<dbReference type="InterPro" id="IPR022880">
    <property type="entry name" value="DNApol_IV"/>
</dbReference>
<dbReference type="InterPro" id="IPR017961">
    <property type="entry name" value="DNA_pol_Y-fam_little_finger"/>
</dbReference>
<dbReference type="Gene3D" id="3.30.1490.100">
    <property type="entry name" value="DNA polymerase, Y-family, little finger domain"/>
    <property type="match status" value="1"/>
</dbReference>
<evidence type="ECO:0000256" key="12">
    <source>
        <dbReference type="ARBA" id="ARBA00023125"/>
    </source>
</evidence>
<evidence type="ECO:0000313" key="18">
    <source>
        <dbReference type="Proteomes" id="UP000002506"/>
    </source>
</evidence>
<gene>
    <name evidence="17" type="primary">dinP</name>
    <name evidence="15" type="synonym">dinB</name>
    <name evidence="17" type="ordered locus">DhcVS_10</name>
</gene>
<evidence type="ECO:0000259" key="16">
    <source>
        <dbReference type="PROSITE" id="PS50173"/>
    </source>
</evidence>
<dbReference type="GO" id="GO:0005829">
    <property type="term" value="C:cytosol"/>
    <property type="evidence" value="ECO:0007669"/>
    <property type="project" value="TreeGrafter"/>
</dbReference>
<evidence type="ECO:0000256" key="10">
    <source>
        <dbReference type="ARBA" id="ARBA00022842"/>
    </source>
</evidence>
<dbReference type="Pfam" id="PF00817">
    <property type="entry name" value="IMS"/>
    <property type="match status" value="1"/>
</dbReference>
<comment type="catalytic activity">
    <reaction evidence="14 15">
        <text>DNA(n) + a 2'-deoxyribonucleoside 5'-triphosphate = DNA(n+1) + diphosphate</text>
        <dbReference type="Rhea" id="RHEA:22508"/>
        <dbReference type="Rhea" id="RHEA-COMP:17339"/>
        <dbReference type="Rhea" id="RHEA-COMP:17340"/>
        <dbReference type="ChEBI" id="CHEBI:33019"/>
        <dbReference type="ChEBI" id="CHEBI:61560"/>
        <dbReference type="ChEBI" id="CHEBI:173112"/>
        <dbReference type="EC" id="2.7.7.7"/>
    </reaction>
</comment>
<keyword evidence="10 15" id="KW-0460">Magnesium</keyword>
<evidence type="ECO:0000256" key="9">
    <source>
        <dbReference type="ARBA" id="ARBA00022763"/>
    </source>
</evidence>
<evidence type="ECO:0000256" key="2">
    <source>
        <dbReference type="ARBA" id="ARBA00010945"/>
    </source>
</evidence>
<evidence type="ECO:0000256" key="3">
    <source>
        <dbReference type="ARBA" id="ARBA00022457"/>
    </source>
</evidence>
<accession>D2BJX9</accession>
<feature type="binding site" evidence="15">
    <location>
        <position position="11"/>
    </location>
    <ligand>
        <name>Mg(2+)</name>
        <dbReference type="ChEBI" id="CHEBI:18420"/>
    </ligand>
</feature>
<dbReference type="HOGENOM" id="CLU_012348_1_2_0"/>
<evidence type="ECO:0000313" key="17">
    <source>
        <dbReference type="EMBL" id="ACZ61191.1"/>
    </source>
</evidence>
<comment type="subcellular location">
    <subcellularLocation>
        <location evidence="1 15">Cytoplasm</location>
    </subcellularLocation>
</comment>
<evidence type="ECO:0000256" key="6">
    <source>
        <dbReference type="ARBA" id="ARBA00022695"/>
    </source>
</evidence>
<keyword evidence="7 15" id="KW-0235">DNA replication</keyword>
<dbReference type="FunFam" id="3.30.1490.100:FF:000016">
    <property type="entry name" value="DNA polymerase IV"/>
    <property type="match status" value="1"/>
</dbReference>
<dbReference type="GO" id="GO:0042276">
    <property type="term" value="P:error-prone translesion synthesis"/>
    <property type="evidence" value="ECO:0007669"/>
    <property type="project" value="TreeGrafter"/>
</dbReference>